<dbReference type="SUPFAM" id="SSF52218">
    <property type="entry name" value="Flavoproteins"/>
    <property type="match status" value="1"/>
</dbReference>
<dbReference type="GO" id="GO:0009055">
    <property type="term" value="F:electron transfer activity"/>
    <property type="evidence" value="ECO:0007669"/>
    <property type="project" value="UniProtKB-UniRule"/>
</dbReference>
<dbReference type="InterPro" id="IPR050104">
    <property type="entry name" value="FMN-dep_NADH:Q_OxRdtase_AzoR1"/>
</dbReference>
<evidence type="ECO:0000256" key="1">
    <source>
        <dbReference type="ARBA" id="ARBA00022630"/>
    </source>
</evidence>
<dbReference type="GO" id="GO:0010181">
    <property type="term" value="F:FMN binding"/>
    <property type="evidence" value="ECO:0007669"/>
    <property type="project" value="UniProtKB-UniRule"/>
</dbReference>
<dbReference type="EC" id="1.6.5.-" evidence="6"/>
<dbReference type="Pfam" id="PF02525">
    <property type="entry name" value="Flavodoxin_2"/>
    <property type="match status" value="1"/>
</dbReference>
<keyword evidence="4 6" id="KW-0520">NAD</keyword>
<evidence type="ECO:0000313" key="8">
    <source>
        <dbReference type="EMBL" id="MBB6558907.1"/>
    </source>
</evidence>
<dbReference type="EC" id="1.7.1.17" evidence="6"/>
<dbReference type="HAMAP" id="MF_01216">
    <property type="entry name" value="Azoreductase_type1"/>
    <property type="match status" value="1"/>
</dbReference>
<sequence length="214" mass="22889">MTSAFHILHLDSSLTGPASVSRLLSRETVDAWRAADPAVRVTYRDLAVTVPPQPTPETVAALRLRSEPASAQGRADLASINTLLEEFLAADAIVIGAPMYNFGVPTQLKAWIDALAQAGRTFEYTPQGPRGLAGGKRVVIASARGNIYSTPPQMQDKDFQERYLVAALQFMGITHIDVVRAEGVNRGPEVRDAALASARAAIAQLFAVQEAVAP</sequence>
<dbReference type="InterPro" id="IPR003680">
    <property type="entry name" value="Flavodoxin_fold"/>
</dbReference>
<dbReference type="Gene3D" id="3.40.50.360">
    <property type="match status" value="1"/>
</dbReference>
<dbReference type="AlphaFoldDB" id="A0A7X0PC92"/>
<keyword evidence="2 6" id="KW-0288">FMN</keyword>
<evidence type="ECO:0000256" key="5">
    <source>
        <dbReference type="ARBA" id="ARBA00048542"/>
    </source>
</evidence>
<comment type="caution">
    <text evidence="8">The sequence shown here is derived from an EMBL/GenBank/DDBJ whole genome shotgun (WGS) entry which is preliminary data.</text>
</comment>
<evidence type="ECO:0000259" key="7">
    <source>
        <dbReference type="Pfam" id="PF02525"/>
    </source>
</evidence>
<feature type="binding site" evidence="6">
    <location>
        <position position="13"/>
    </location>
    <ligand>
        <name>FMN</name>
        <dbReference type="ChEBI" id="CHEBI:58210"/>
    </ligand>
</feature>
<dbReference type="GO" id="GO:0016655">
    <property type="term" value="F:oxidoreductase activity, acting on NAD(P)H, quinone or similar compound as acceptor"/>
    <property type="evidence" value="ECO:0007669"/>
    <property type="project" value="InterPro"/>
</dbReference>
<feature type="domain" description="Flavodoxin-like fold" evidence="7">
    <location>
        <begin position="6"/>
        <end position="204"/>
    </location>
</feature>
<keyword evidence="9" id="KW-1185">Reference proteome</keyword>
<comment type="function">
    <text evidence="6">Also exhibits azoreductase activity. Catalyzes the reductive cleavage of the azo bond in aromatic azo compounds to the corresponding amines.</text>
</comment>
<dbReference type="GO" id="GO:0016652">
    <property type="term" value="F:oxidoreductase activity, acting on NAD(P)H as acceptor"/>
    <property type="evidence" value="ECO:0007669"/>
    <property type="project" value="UniProtKB-UniRule"/>
</dbReference>
<evidence type="ECO:0000256" key="2">
    <source>
        <dbReference type="ARBA" id="ARBA00022643"/>
    </source>
</evidence>
<accession>A0A7X0PC92</accession>
<gene>
    <name evidence="6" type="primary">azoR</name>
    <name evidence="8" type="ORF">HNP48_001571</name>
</gene>
<comment type="function">
    <text evidence="6">Quinone reductase that provides resistance to thiol-specific stress caused by electrophilic quinones.</text>
</comment>
<evidence type="ECO:0000256" key="6">
    <source>
        <dbReference type="HAMAP-Rule" id="MF_01216"/>
    </source>
</evidence>
<evidence type="ECO:0000256" key="4">
    <source>
        <dbReference type="ARBA" id="ARBA00023027"/>
    </source>
</evidence>
<reference evidence="8 9" key="1">
    <citation type="submission" date="2020-08" db="EMBL/GenBank/DDBJ databases">
        <title>Functional genomics of gut bacteria from endangered species of beetles.</title>
        <authorList>
            <person name="Carlos-Shanley C."/>
        </authorList>
    </citation>
    <scope>NUCLEOTIDE SEQUENCE [LARGE SCALE GENOMIC DNA]</scope>
    <source>
        <strain evidence="8 9">S00198</strain>
    </source>
</reference>
<feature type="binding site" evidence="6">
    <location>
        <begin position="19"/>
        <end position="21"/>
    </location>
    <ligand>
        <name>FMN</name>
        <dbReference type="ChEBI" id="CHEBI:58210"/>
    </ligand>
</feature>
<name>A0A7X0PC92_9BURK</name>
<proteinExistence type="inferred from homology"/>
<evidence type="ECO:0000313" key="9">
    <source>
        <dbReference type="Proteomes" id="UP000575083"/>
    </source>
</evidence>
<feature type="binding site" evidence="6">
    <location>
        <begin position="99"/>
        <end position="102"/>
    </location>
    <ligand>
        <name>FMN</name>
        <dbReference type="ChEBI" id="CHEBI:58210"/>
    </ligand>
</feature>
<dbReference type="InterPro" id="IPR023048">
    <property type="entry name" value="NADH:quinone_OxRdtase_FMN_depd"/>
</dbReference>
<evidence type="ECO:0000256" key="3">
    <source>
        <dbReference type="ARBA" id="ARBA00023002"/>
    </source>
</evidence>
<comment type="cofactor">
    <cofactor evidence="6">
        <name>FMN</name>
        <dbReference type="ChEBI" id="CHEBI:58210"/>
    </cofactor>
    <text evidence="6">Binds 1 FMN per subunit.</text>
</comment>
<comment type="subunit">
    <text evidence="6">Homodimer.</text>
</comment>
<organism evidence="8 9">
    <name type="scientific">Acidovorax soli</name>
    <dbReference type="NCBI Taxonomy" id="592050"/>
    <lineage>
        <taxon>Bacteria</taxon>
        <taxon>Pseudomonadati</taxon>
        <taxon>Pseudomonadota</taxon>
        <taxon>Betaproteobacteria</taxon>
        <taxon>Burkholderiales</taxon>
        <taxon>Comamonadaceae</taxon>
        <taxon>Acidovorax</taxon>
    </lineage>
</organism>
<comment type="catalytic activity">
    <reaction evidence="5">
        <text>N,N-dimethyl-1,4-phenylenediamine + anthranilate + 2 NAD(+) = 2-(4-dimethylaminophenyl)diazenylbenzoate + 2 NADH + 2 H(+)</text>
        <dbReference type="Rhea" id="RHEA:55872"/>
        <dbReference type="ChEBI" id="CHEBI:15378"/>
        <dbReference type="ChEBI" id="CHEBI:15783"/>
        <dbReference type="ChEBI" id="CHEBI:16567"/>
        <dbReference type="ChEBI" id="CHEBI:57540"/>
        <dbReference type="ChEBI" id="CHEBI:57945"/>
        <dbReference type="ChEBI" id="CHEBI:71579"/>
        <dbReference type="EC" id="1.7.1.17"/>
    </reaction>
    <physiologicalReaction direction="right-to-left" evidence="5">
        <dbReference type="Rhea" id="RHEA:55874"/>
    </physiologicalReaction>
</comment>
<comment type="similarity">
    <text evidence="6">Belongs to the azoreductase type 1 family.</text>
</comment>
<protein>
    <recommendedName>
        <fullName evidence="6">FMN dependent NADH:quinone oxidoreductase</fullName>
        <ecNumber evidence="6">1.6.5.-</ecNumber>
    </recommendedName>
    <alternativeName>
        <fullName evidence="6">Azo-dye reductase</fullName>
    </alternativeName>
    <alternativeName>
        <fullName evidence="6">FMN-dependent NADH-azo compound oxidoreductase</fullName>
    </alternativeName>
    <alternativeName>
        <fullName evidence="6">FMN-dependent NADH-azoreductase</fullName>
        <ecNumber evidence="6">1.7.1.17</ecNumber>
    </alternativeName>
</protein>
<comment type="catalytic activity">
    <reaction evidence="6">
        <text>2 a quinone + NADH + H(+) = 2 a 1,4-benzosemiquinone + NAD(+)</text>
        <dbReference type="Rhea" id="RHEA:65952"/>
        <dbReference type="ChEBI" id="CHEBI:15378"/>
        <dbReference type="ChEBI" id="CHEBI:57540"/>
        <dbReference type="ChEBI" id="CHEBI:57945"/>
        <dbReference type="ChEBI" id="CHEBI:132124"/>
        <dbReference type="ChEBI" id="CHEBI:134225"/>
    </reaction>
</comment>
<keyword evidence="3 6" id="KW-0560">Oxidoreductase</keyword>
<dbReference type="PANTHER" id="PTHR43741">
    <property type="entry name" value="FMN-DEPENDENT NADH-AZOREDUCTASE 1"/>
    <property type="match status" value="1"/>
</dbReference>
<dbReference type="EMBL" id="JACHLK010000002">
    <property type="protein sequence ID" value="MBB6558907.1"/>
    <property type="molecule type" value="Genomic_DNA"/>
</dbReference>
<dbReference type="InterPro" id="IPR029039">
    <property type="entry name" value="Flavoprotein-like_sf"/>
</dbReference>
<keyword evidence="1 6" id="KW-0285">Flavoprotein</keyword>
<comment type="caution">
    <text evidence="6">Lacks conserved residue(s) required for the propagation of feature annotation.</text>
</comment>
<dbReference type="PANTHER" id="PTHR43741:SF4">
    <property type="entry name" value="FMN-DEPENDENT NADH:QUINONE OXIDOREDUCTASE"/>
    <property type="match status" value="1"/>
</dbReference>
<dbReference type="Proteomes" id="UP000575083">
    <property type="component" value="Unassembled WGS sequence"/>
</dbReference>
<dbReference type="RefSeq" id="WP_184856317.1">
    <property type="nucleotide sequence ID" value="NZ_JACHLK010000002.1"/>
</dbReference>